<feature type="domain" description="ABC transporter" evidence="9">
    <location>
        <begin position="375"/>
        <end position="610"/>
    </location>
</feature>
<evidence type="ECO:0000256" key="2">
    <source>
        <dbReference type="ARBA" id="ARBA00022692"/>
    </source>
</evidence>
<dbReference type="Proteomes" id="UP001596241">
    <property type="component" value="Unassembled WGS sequence"/>
</dbReference>
<dbReference type="SUPFAM" id="SSF90123">
    <property type="entry name" value="ABC transporter transmembrane region"/>
    <property type="match status" value="1"/>
</dbReference>
<name>A0ABW1FEA8_9ACTN</name>
<dbReference type="InterPro" id="IPR003439">
    <property type="entry name" value="ABC_transporter-like_ATP-bd"/>
</dbReference>
<evidence type="ECO:0000313" key="11">
    <source>
        <dbReference type="EMBL" id="MFC5892847.1"/>
    </source>
</evidence>
<dbReference type="PROSITE" id="PS50893">
    <property type="entry name" value="ABC_TRANSPORTER_2"/>
    <property type="match status" value="1"/>
</dbReference>
<gene>
    <name evidence="11" type="ORF">ACFP3M_08470</name>
</gene>
<sequence>MTTAAAPSAPDGALPVASARETRRAAGRLIRRDGRAFALMLALNALAAGAGLAGPWLLGRIVDTVRDGGGAAAVDRLTLLIVVGTVLQLLLGRFARYVGHRFGERALARVREGFVDRALALPPAVVERAGTGDLTARGTTDVASVAGTLRDATPEVSVAVVQALFLLGAVTVLHPLLGACALGLVGCGFAVRWYLRRARRAYLDEGAAVSELAGLLAATAAGARTVDLLGLAERRASAARQAIERCRRARLRTLFLRSVLFPVVDFSYTVPVAAALTAGGALHQAGVVSLGAVVSAAVLLGQLSAPLDTLLFRTEQLQAGAAAFARVTGVGTEPDGSGPQPTAPQADGVPAPAAAVPADGTEPAAAGAPAPRGRIEARGVRYAYPGGAGDEVLRGVELTVRPGERLALVGPSGAGKSTLGRLLAGIEAPRAGTVTVGGLPVAALPPRALRRQVALVTQEHHVFLGTVRDNLRIAAPGAADTALHAALAAVGADWAAALPSGLATELGPGGFRPDGAQSQQLSLARVVLADPGILILDEATALLDPRTARRTERALAAVLEGRTVIAVAHRLHTAHDADRVAVMEAGRITELGTHDALVAAGGAYAALWRTWHGDAPEPERPTEV</sequence>
<dbReference type="InterPro" id="IPR027417">
    <property type="entry name" value="P-loop_NTPase"/>
</dbReference>
<dbReference type="InterPro" id="IPR039421">
    <property type="entry name" value="Type_1_exporter"/>
</dbReference>
<keyword evidence="12" id="KW-1185">Reference proteome</keyword>
<accession>A0ABW1FEA8</accession>
<dbReference type="InterPro" id="IPR003593">
    <property type="entry name" value="AAA+_ATPase"/>
</dbReference>
<dbReference type="PROSITE" id="PS50929">
    <property type="entry name" value="ABC_TM1F"/>
    <property type="match status" value="1"/>
</dbReference>
<comment type="subcellular location">
    <subcellularLocation>
        <location evidence="1">Cell membrane</location>
        <topology evidence="1">Multi-pass membrane protein</topology>
    </subcellularLocation>
</comment>
<dbReference type="InterPro" id="IPR036640">
    <property type="entry name" value="ABC1_TM_sf"/>
</dbReference>
<keyword evidence="4 11" id="KW-0067">ATP-binding</keyword>
<feature type="transmembrane region" description="Helical" evidence="8">
    <location>
        <begin position="152"/>
        <end position="170"/>
    </location>
</feature>
<keyword evidence="3" id="KW-0547">Nucleotide-binding</keyword>
<evidence type="ECO:0000256" key="1">
    <source>
        <dbReference type="ARBA" id="ARBA00004651"/>
    </source>
</evidence>
<proteinExistence type="predicted"/>
<dbReference type="CDD" id="cd07346">
    <property type="entry name" value="ABC_6TM_exporters"/>
    <property type="match status" value="1"/>
</dbReference>
<evidence type="ECO:0000259" key="9">
    <source>
        <dbReference type="PROSITE" id="PS50893"/>
    </source>
</evidence>
<dbReference type="Pfam" id="PF00664">
    <property type="entry name" value="ABC_membrane"/>
    <property type="match status" value="1"/>
</dbReference>
<evidence type="ECO:0000256" key="5">
    <source>
        <dbReference type="ARBA" id="ARBA00022989"/>
    </source>
</evidence>
<evidence type="ECO:0000259" key="10">
    <source>
        <dbReference type="PROSITE" id="PS50929"/>
    </source>
</evidence>
<dbReference type="GO" id="GO:0005524">
    <property type="term" value="F:ATP binding"/>
    <property type="evidence" value="ECO:0007669"/>
    <property type="project" value="UniProtKB-KW"/>
</dbReference>
<dbReference type="Gene3D" id="1.20.1560.10">
    <property type="entry name" value="ABC transporter type 1, transmembrane domain"/>
    <property type="match status" value="1"/>
</dbReference>
<feature type="region of interest" description="Disordered" evidence="7">
    <location>
        <begin position="330"/>
        <end position="372"/>
    </location>
</feature>
<evidence type="ECO:0000256" key="8">
    <source>
        <dbReference type="SAM" id="Phobius"/>
    </source>
</evidence>
<keyword evidence="6 8" id="KW-0472">Membrane</keyword>
<dbReference type="PANTHER" id="PTHR43394">
    <property type="entry name" value="ATP-DEPENDENT PERMEASE MDL1, MITOCHONDRIAL"/>
    <property type="match status" value="1"/>
</dbReference>
<dbReference type="Pfam" id="PF00005">
    <property type="entry name" value="ABC_tran"/>
    <property type="match status" value="1"/>
</dbReference>
<evidence type="ECO:0000256" key="4">
    <source>
        <dbReference type="ARBA" id="ARBA00022840"/>
    </source>
</evidence>
<feature type="transmembrane region" description="Helical" evidence="8">
    <location>
        <begin position="36"/>
        <end position="57"/>
    </location>
</feature>
<feature type="compositionally biased region" description="Low complexity" evidence="7">
    <location>
        <begin position="343"/>
        <end position="372"/>
    </location>
</feature>
<dbReference type="SUPFAM" id="SSF52540">
    <property type="entry name" value="P-loop containing nucleoside triphosphate hydrolases"/>
    <property type="match status" value="1"/>
</dbReference>
<dbReference type="PANTHER" id="PTHR43394:SF1">
    <property type="entry name" value="ATP-BINDING CASSETTE SUB-FAMILY B MEMBER 10, MITOCHONDRIAL"/>
    <property type="match status" value="1"/>
</dbReference>
<dbReference type="InterPro" id="IPR011527">
    <property type="entry name" value="ABC1_TM_dom"/>
</dbReference>
<evidence type="ECO:0000256" key="7">
    <source>
        <dbReference type="SAM" id="MobiDB-lite"/>
    </source>
</evidence>
<comment type="caution">
    <text evidence="11">The sequence shown here is derived from an EMBL/GenBank/DDBJ whole genome shotgun (WGS) entry which is preliminary data.</text>
</comment>
<keyword evidence="2 8" id="KW-0812">Transmembrane</keyword>
<dbReference type="SMART" id="SM00382">
    <property type="entry name" value="AAA"/>
    <property type="match status" value="1"/>
</dbReference>
<organism evidence="11 12">
    <name type="scientific">Streptomyces ramulosus</name>
    <dbReference type="NCBI Taxonomy" id="47762"/>
    <lineage>
        <taxon>Bacteria</taxon>
        <taxon>Bacillati</taxon>
        <taxon>Actinomycetota</taxon>
        <taxon>Actinomycetes</taxon>
        <taxon>Kitasatosporales</taxon>
        <taxon>Streptomycetaceae</taxon>
        <taxon>Streptomyces</taxon>
    </lineage>
</organism>
<evidence type="ECO:0000256" key="6">
    <source>
        <dbReference type="ARBA" id="ARBA00023136"/>
    </source>
</evidence>
<protein>
    <submittedName>
        <fullName evidence="11">ABC transporter ATP-binding protein</fullName>
    </submittedName>
</protein>
<keyword evidence="5 8" id="KW-1133">Transmembrane helix</keyword>
<evidence type="ECO:0000256" key="3">
    <source>
        <dbReference type="ARBA" id="ARBA00022741"/>
    </source>
</evidence>
<feature type="transmembrane region" description="Helical" evidence="8">
    <location>
        <begin position="176"/>
        <end position="195"/>
    </location>
</feature>
<feature type="transmembrane region" description="Helical" evidence="8">
    <location>
        <begin position="77"/>
        <end position="95"/>
    </location>
</feature>
<dbReference type="Gene3D" id="3.40.50.300">
    <property type="entry name" value="P-loop containing nucleotide triphosphate hydrolases"/>
    <property type="match status" value="1"/>
</dbReference>
<feature type="transmembrane region" description="Helical" evidence="8">
    <location>
        <begin position="254"/>
        <end position="276"/>
    </location>
</feature>
<evidence type="ECO:0000313" key="12">
    <source>
        <dbReference type="Proteomes" id="UP001596241"/>
    </source>
</evidence>
<feature type="domain" description="ABC transmembrane type-1" evidence="10">
    <location>
        <begin position="38"/>
        <end position="319"/>
    </location>
</feature>
<reference evidence="12" key="1">
    <citation type="journal article" date="2019" name="Int. J. Syst. Evol. Microbiol.">
        <title>The Global Catalogue of Microorganisms (GCM) 10K type strain sequencing project: providing services to taxonomists for standard genome sequencing and annotation.</title>
        <authorList>
            <consortium name="The Broad Institute Genomics Platform"/>
            <consortium name="The Broad Institute Genome Sequencing Center for Infectious Disease"/>
            <person name="Wu L."/>
            <person name="Ma J."/>
        </authorList>
    </citation>
    <scope>NUCLEOTIDE SEQUENCE [LARGE SCALE GENOMIC DNA]</scope>
    <source>
        <strain evidence="12">CGMCC 1.15809</strain>
    </source>
</reference>
<dbReference type="RefSeq" id="WP_345086076.1">
    <property type="nucleotide sequence ID" value="NZ_BAAAWG010000010.1"/>
</dbReference>
<dbReference type="EMBL" id="JBHSPW010000003">
    <property type="protein sequence ID" value="MFC5892847.1"/>
    <property type="molecule type" value="Genomic_DNA"/>
</dbReference>